<dbReference type="OrthoDB" id="9807242at2"/>
<dbReference type="InterPro" id="IPR017871">
    <property type="entry name" value="ABC_transporter-like_CS"/>
</dbReference>
<keyword evidence="2" id="KW-0813">Transport</keyword>
<dbReference type="PANTHER" id="PTHR42788">
    <property type="entry name" value="TAURINE IMPORT ATP-BINDING PROTEIN-RELATED"/>
    <property type="match status" value="1"/>
</dbReference>
<dbReference type="GO" id="GO:0015697">
    <property type="term" value="P:quaternary ammonium group transport"/>
    <property type="evidence" value="ECO:0007669"/>
    <property type="project" value="UniProtKB-ARBA"/>
</dbReference>
<keyword evidence="4 7" id="KW-0067">ATP-binding</keyword>
<evidence type="ECO:0000256" key="3">
    <source>
        <dbReference type="ARBA" id="ARBA00022741"/>
    </source>
</evidence>
<dbReference type="SUPFAM" id="SSF52540">
    <property type="entry name" value="P-loop containing nucleoside triphosphate hydrolases"/>
    <property type="match status" value="1"/>
</dbReference>
<dbReference type="InterPro" id="IPR003439">
    <property type="entry name" value="ABC_transporter-like_ATP-bd"/>
</dbReference>
<dbReference type="PROSITE" id="PS50893">
    <property type="entry name" value="ABC_TRANSPORTER_2"/>
    <property type="match status" value="1"/>
</dbReference>
<evidence type="ECO:0000313" key="8">
    <source>
        <dbReference type="Proteomes" id="UP000285523"/>
    </source>
</evidence>
<dbReference type="InterPro" id="IPR003593">
    <property type="entry name" value="AAA+_ATPase"/>
</dbReference>
<keyword evidence="3" id="KW-0547">Nucleotide-binding</keyword>
<evidence type="ECO:0000259" key="6">
    <source>
        <dbReference type="PROSITE" id="PS50893"/>
    </source>
</evidence>
<proteinExistence type="inferred from homology"/>
<feature type="domain" description="ABC transporter" evidence="6">
    <location>
        <begin position="24"/>
        <end position="256"/>
    </location>
</feature>
<dbReference type="Gene3D" id="3.40.50.300">
    <property type="entry name" value="P-loop containing nucleotide triphosphate hydrolases"/>
    <property type="match status" value="1"/>
</dbReference>
<dbReference type="AlphaFoldDB" id="A0A418VDA4"/>
<protein>
    <submittedName>
        <fullName evidence="7">ABC transporter ATP-binding protein</fullName>
    </submittedName>
</protein>
<name>A0A418VDA4_RHOPL</name>
<dbReference type="Pfam" id="PF00005">
    <property type="entry name" value="ABC_tran"/>
    <property type="match status" value="1"/>
</dbReference>
<evidence type="ECO:0000256" key="2">
    <source>
        <dbReference type="ARBA" id="ARBA00022448"/>
    </source>
</evidence>
<dbReference type="InterPro" id="IPR050166">
    <property type="entry name" value="ABC_transporter_ATP-bind"/>
</dbReference>
<evidence type="ECO:0000256" key="1">
    <source>
        <dbReference type="ARBA" id="ARBA00005417"/>
    </source>
</evidence>
<dbReference type="PANTHER" id="PTHR42788:SF13">
    <property type="entry name" value="ALIPHATIC SULFONATES IMPORT ATP-BINDING PROTEIN SSUB"/>
    <property type="match status" value="1"/>
</dbReference>
<gene>
    <name evidence="7" type="ORF">D4Q52_13270</name>
</gene>
<evidence type="ECO:0000313" key="7">
    <source>
        <dbReference type="EMBL" id="RJF74129.1"/>
    </source>
</evidence>
<dbReference type="SMART" id="SM00382">
    <property type="entry name" value="AAA"/>
    <property type="match status" value="1"/>
</dbReference>
<accession>A0A418VDA4</accession>
<dbReference type="EMBL" id="QYYD01000012">
    <property type="protein sequence ID" value="RJF74129.1"/>
    <property type="molecule type" value="Genomic_DNA"/>
</dbReference>
<comment type="caution">
    <text evidence="7">The sequence shown here is derived from an EMBL/GenBank/DDBJ whole genome shotgun (WGS) entry which is preliminary data.</text>
</comment>
<dbReference type="GO" id="GO:0016887">
    <property type="term" value="F:ATP hydrolysis activity"/>
    <property type="evidence" value="ECO:0007669"/>
    <property type="project" value="InterPro"/>
</dbReference>
<comment type="similarity">
    <text evidence="1">Belongs to the ABC transporter superfamily.</text>
</comment>
<dbReference type="CDD" id="cd03293">
    <property type="entry name" value="ABC_NrtD_SsuB_transporters"/>
    <property type="match status" value="1"/>
</dbReference>
<dbReference type="FunFam" id="3.40.50.300:FF:000425">
    <property type="entry name" value="Probable ABC transporter, ATP-binding subunit"/>
    <property type="match status" value="1"/>
</dbReference>
<dbReference type="GO" id="GO:0005524">
    <property type="term" value="F:ATP binding"/>
    <property type="evidence" value="ECO:0007669"/>
    <property type="project" value="UniProtKB-KW"/>
</dbReference>
<evidence type="ECO:0000256" key="5">
    <source>
        <dbReference type="ARBA" id="ARBA00024722"/>
    </source>
</evidence>
<reference evidence="7 8" key="1">
    <citation type="submission" date="2018-09" db="EMBL/GenBank/DDBJ databases">
        <title>Draft genome sequence of Rhodopseudomonas palustris 2.1.18.</title>
        <authorList>
            <person name="Robertson S.L."/>
            <person name="Meyer T.E."/>
            <person name="Kyndt J.A."/>
        </authorList>
    </citation>
    <scope>NUCLEOTIDE SEQUENCE [LARGE SCALE GENOMIC DNA]</scope>
    <source>
        <strain evidence="7 8">2.1.18</strain>
    </source>
</reference>
<dbReference type="PROSITE" id="PS00211">
    <property type="entry name" value="ABC_TRANSPORTER_1"/>
    <property type="match status" value="1"/>
</dbReference>
<dbReference type="Proteomes" id="UP000285523">
    <property type="component" value="Unassembled WGS sequence"/>
</dbReference>
<comment type="function">
    <text evidence="5">Involved in beta-(1--&gt;2)glucan export. Transmembrane domains (TMD) form a pore in the inner membrane and the ATP-binding domain (NBD) is responsible for energy generation.</text>
</comment>
<organism evidence="7 8">
    <name type="scientific">Rhodopseudomonas palustris</name>
    <dbReference type="NCBI Taxonomy" id="1076"/>
    <lineage>
        <taxon>Bacteria</taxon>
        <taxon>Pseudomonadati</taxon>
        <taxon>Pseudomonadota</taxon>
        <taxon>Alphaproteobacteria</taxon>
        <taxon>Hyphomicrobiales</taxon>
        <taxon>Nitrobacteraceae</taxon>
        <taxon>Rhodopseudomonas</taxon>
    </lineage>
</organism>
<dbReference type="InterPro" id="IPR027417">
    <property type="entry name" value="P-loop_NTPase"/>
</dbReference>
<sequence length="273" mass="29931">MGGNTMQPLANVTPLRPAPRAGAIAVRNVGQVFKTRSQDIVALDDVSLDIKPGRFVVLVGPSGCGKSTLLMMMAGLRRPTTGTININGAPITQPDPNRVGVVFQEASLFPWLTAEENVEFPLSLRGVAKAERRVKAQDALKLVGLENFGKRHPHELSGGMKQRVSIARGLVQDPPVLLMDEPFAALDEQTRMTMGDELLRIWAATGKTVVFVTHSLTEAVYLADEVIVMSARPGRIVDHLQVQLPRPRTYEMLSGDAFGKLRDQIWRHIRKSA</sequence>
<evidence type="ECO:0000256" key="4">
    <source>
        <dbReference type="ARBA" id="ARBA00022840"/>
    </source>
</evidence>